<dbReference type="HAMAP" id="MF_01588">
    <property type="entry name" value="DNA_ligase_A"/>
    <property type="match status" value="1"/>
</dbReference>
<dbReference type="PROSITE" id="PS01056">
    <property type="entry name" value="DNA_LIGASE_N2"/>
    <property type="match status" value="1"/>
</dbReference>
<feature type="binding site" evidence="14">
    <location>
        <begin position="87"/>
        <end position="88"/>
    </location>
    <ligand>
        <name>NAD(+)</name>
        <dbReference type="ChEBI" id="CHEBI:57540"/>
    </ligand>
</feature>
<keyword evidence="7 14" id="KW-0227">DNA damage</keyword>
<dbReference type="InterPro" id="IPR001357">
    <property type="entry name" value="BRCT_dom"/>
</dbReference>
<dbReference type="Proteomes" id="UP000297890">
    <property type="component" value="Unassembled WGS sequence"/>
</dbReference>
<dbReference type="InterPro" id="IPR003583">
    <property type="entry name" value="Hlx-hairpin-Hlx_DNA-bd_motif"/>
</dbReference>
<dbReference type="FunFam" id="2.40.50.140:FF:000012">
    <property type="entry name" value="DNA ligase"/>
    <property type="match status" value="1"/>
</dbReference>
<keyword evidence="10 14" id="KW-0520">NAD</keyword>
<dbReference type="FunFam" id="1.10.150.20:FF:000007">
    <property type="entry name" value="DNA ligase"/>
    <property type="match status" value="1"/>
</dbReference>
<dbReference type="FunFam" id="1.10.287.610:FF:000002">
    <property type="entry name" value="DNA ligase"/>
    <property type="match status" value="1"/>
</dbReference>
<reference evidence="17 18" key="1">
    <citation type="journal article" date="2019" name="ISME J.">
        <title>Candidatus Macondimonas diazotrophica, a novel gammaproteobacterial genus dominating crude-oil-contaminated coastal sediments.</title>
        <authorList>
            <person name="Karthikeyan S."/>
            <person name="Konstantinidis K."/>
        </authorList>
    </citation>
    <scope>NUCLEOTIDE SEQUENCE [LARGE SCALE GENOMIC DNA]</scope>
    <source>
        <strain evidence="17 18">KTK01</strain>
    </source>
</reference>
<evidence type="ECO:0000256" key="3">
    <source>
        <dbReference type="ARBA" id="ARBA00013308"/>
    </source>
</evidence>
<dbReference type="Gene3D" id="2.40.50.140">
    <property type="entry name" value="Nucleic acid-binding proteins"/>
    <property type="match status" value="1"/>
</dbReference>
<dbReference type="SMART" id="SM00278">
    <property type="entry name" value="HhH1"/>
    <property type="match status" value="4"/>
</dbReference>
<dbReference type="Gene3D" id="3.40.50.10190">
    <property type="entry name" value="BRCT domain"/>
    <property type="match status" value="1"/>
</dbReference>
<evidence type="ECO:0000313" key="18">
    <source>
        <dbReference type="Proteomes" id="UP000297890"/>
    </source>
</evidence>
<evidence type="ECO:0000256" key="9">
    <source>
        <dbReference type="ARBA" id="ARBA00022842"/>
    </source>
</evidence>
<feature type="domain" description="BRCT" evidence="16">
    <location>
        <begin position="602"/>
        <end position="681"/>
    </location>
</feature>
<dbReference type="SUPFAM" id="SSF50249">
    <property type="entry name" value="Nucleic acid-binding proteins"/>
    <property type="match status" value="1"/>
</dbReference>
<evidence type="ECO:0000256" key="6">
    <source>
        <dbReference type="ARBA" id="ARBA00022723"/>
    </source>
</evidence>
<dbReference type="GO" id="GO:0006281">
    <property type="term" value="P:DNA repair"/>
    <property type="evidence" value="ECO:0007669"/>
    <property type="project" value="UniProtKB-KW"/>
</dbReference>
<dbReference type="PANTHER" id="PTHR23389:SF9">
    <property type="entry name" value="DNA LIGASE"/>
    <property type="match status" value="1"/>
</dbReference>
<dbReference type="Gene3D" id="1.10.150.20">
    <property type="entry name" value="5' to 3' exonuclease, C-terminal subdomain"/>
    <property type="match status" value="2"/>
</dbReference>
<dbReference type="CDD" id="cd17748">
    <property type="entry name" value="BRCT_DNA_ligase_like"/>
    <property type="match status" value="1"/>
</dbReference>
<dbReference type="Pfam" id="PF03120">
    <property type="entry name" value="OB_DNA_ligase"/>
    <property type="match status" value="1"/>
</dbReference>
<evidence type="ECO:0000256" key="15">
    <source>
        <dbReference type="RuleBase" id="RU000618"/>
    </source>
</evidence>
<dbReference type="Pfam" id="PF01653">
    <property type="entry name" value="DNA_ligase_aden"/>
    <property type="match status" value="1"/>
</dbReference>
<dbReference type="GO" id="GO:0003911">
    <property type="term" value="F:DNA ligase (NAD+) activity"/>
    <property type="evidence" value="ECO:0007669"/>
    <property type="project" value="UniProtKB-UniRule"/>
</dbReference>
<dbReference type="PROSITE" id="PS01055">
    <property type="entry name" value="DNA_LIGASE_N1"/>
    <property type="match status" value="1"/>
</dbReference>
<evidence type="ECO:0000256" key="1">
    <source>
        <dbReference type="ARBA" id="ARBA00004067"/>
    </source>
</evidence>
<dbReference type="CDD" id="cd00114">
    <property type="entry name" value="LIGANc"/>
    <property type="match status" value="1"/>
</dbReference>
<dbReference type="Pfam" id="PF14520">
    <property type="entry name" value="HHH_5"/>
    <property type="match status" value="1"/>
</dbReference>
<comment type="catalytic activity">
    <reaction evidence="12 14 15">
        <text>NAD(+) + (deoxyribonucleotide)n-3'-hydroxyl + 5'-phospho-(deoxyribonucleotide)m = (deoxyribonucleotide)n+m + AMP + beta-nicotinamide D-nucleotide.</text>
        <dbReference type="EC" id="6.5.1.2"/>
    </reaction>
</comment>
<dbReference type="SUPFAM" id="SSF56091">
    <property type="entry name" value="DNA ligase/mRNA capping enzyme, catalytic domain"/>
    <property type="match status" value="1"/>
</dbReference>
<keyword evidence="8 14" id="KW-0862">Zinc</keyword>
<evidence type="ECO:0000256" key="11">
    <source>
        <dbReference type="ARBA" id="ARBA00023204"/>
    </source>
</evidence>
<dbReference type="InterPro" id="IPR013840">
    <property type="entry name" value="DNAligase_N"/>
</dbReference>
<comment type="function">
    <text evidence="1 14">DNA ligase that catalyzes the formation of phosphodiester linkages between 5'-phosphoryl and 3'-hydroxyl groups in double-stranded DNA using NAD as a coenzyme and as the energy source for the reaction. It is essential for DNA replication and repair of damaged DNA.</text>
</comment>
<dbReference type="InterPro" id="IPR004149">
    <property type="entry name" value="Znf_DNAligase_C4"/>
</dbReference>
<feature type="active site" description="N6-AMP-lysine intermediate" evidence="14">
    <location>
        <position position="121"/>
    </location>
</feature>
<protein>
    <recommendedName>
        <fullName evidence="3 14">DNA ligase</fullName>
        <ecNumber evidence="2 14">6.5.1.2</ecNumber>
    </recommendedName>
    <alternativeName>
        <fullName evidence="14">Polydeoxyribonucleotide synthase [NAD(+)]</fullName>
    </alternativeName>
</protein>
<gene>
    <name evidence="14 17" type="primary">ligA</name>
    <name evidence="17" type="ORF">E4680_09810</name>
</gene>
<dbReference type="GO" id="GO:0006260">
    <property type="term" value="P:DNA replication"/>
    <property type="evidence" value="ECO:0007669"/>
    <property type="project" value="UniProtKB-KW"/>
</dbReference>
<dbReference type="PANTHER" id="PTHR23389">
    <property type="entry name" value="CHROMOSOME TRANSMISSION FIDELITY FACTOR 18"/>
    <property type="match status" value="1"/>
</dbReference>
<dbReference type="Pfam" id="PF03119">
    <property type="entry name" value="DNA_ligase_ZBD"/>
    <property type="match status" value="1"/>
</dbReference>
<sequence length="681" mass="73692">MRGASDRAEAQAEITRLRAAIRYHDHCYYVLDHPEISDAEYDGLMRRLQALEAQWPTLIDPDSPTQRVGGAPSPAFLSVTHREPMLSLENAFQDGEVEAFDRRVRERLGLDGLVTYCAEPKLDGLAVSLLYEDGRLVRGATRGDGYTGEDVTANLRTVPSVPLRLNGSGWPRELEVRGEVYMPRAGFDAMNARLRAADERVFANPRNAAAGSLRQLDARVSARRPLRWFAYALGAGASDARLPDTHFDRLACLRDWGLPVCTLNERVHGVTGLLDYYHRMQARRDSLDFEIDGVVYKVDDLDAQRRLGFVSRAPRWALAHKYPAEEATTQIQAVAFQVGRTGAVTPVARLAPVVVGGVTVSNVSLHNFDELQRKDVRIGDTVVIRRAGDVIPEVVRVLTEARPADAVAVTLPTHCPECGAAVVRPEGEVIARCSGQLTCPAQRKEALRHFASRRAMDIEGLGEKLVDQLVEAGRVHDPADLYGLSAEDIASLPRQGEKSAANLVAAIDRSRATTLSRFLYALGVPEVGEATARSLALHFGDLEPLMAADEGALQAVPDVGPVVSAQIAAFFREPHNREVIERLRAAGVHWAPVAAPAPDPAAQASPLRGKRVVLTGTLAGFTREAATAEIQARGGTVSGSVSARTDYVVAGDDPGSKLDKARALGVAVLDEAAFQALLNEG</sequence>
<dbReference type="NCBIfam" id="TIGR00575">
    <property type="entry name" value="dnlj"/>
    <property type="match status" value="1"/>
</dbReference>
<dbReference type="InterPro" id="IPR010994">
    <property type="entry name" value="RuvA_2-like"/>
</dbReference>
<evidence type="ECO:0000313" key="17">
    <source>
        <dbReference type="EMBL" id="TFZ82124.1"/>
    </source>
</evidence>
<evidence type="ECO:0000256" key="13">
    <source>
        <dbReference type="ARBA" id="ARBA00060881"/>
    </source>
</evidence>
<evidence type="ECO:0000256" key="5">
    <source>
        <dbReference type="ARBA" id="ARBA00022705"/>
    </source>
</evidence>
<evidence type="ECO:0000256" key="2">
    <source>
        <dbReference type="ARBA" id="ARBA00012722"/>
    </source>
</evidence>
<feature type="binding site" evidence="14">
    <location>
        <position position="297"/>
    </location>
    <ligand>
        <name>NAD(+)</name>
        <dbReference type="ChEBI" id="CHEBI:57540"/>
    </ligand>
</feature>
<dbReference type="SMART" id="SM00292">
    <property type="entry name" value="BRCT"/>
    <property type="match status" value="1"/>
</dbReference>
<dbReference type="FunFam" id="1.10.150.20:FF:000006">
    <property type="entry name" value="DNA ligase"/>
    <property type="match status" value="1"/>
</dbReference>
<comment type="similarity">
    <text evidence="13 14">Belongs to the NAD-dependent DNA ligase family. LigA subfamily.</text>
</comment>
<dbReference type="Gene3D" id="3.30.470.30">
    <property type="entry name" value="DNA ligase/mRNA capping enzyme"/>
    <property type="match status" value="1"/>
</dbReference>
<organism evidence="17 18">
    <name type="scientific">Candidatus Macondimonas diazotrophica</name>
    <dbReference type="NCBI Taxonomy" id="2305248"/>
    <lineage>
        <taxon>Bacteria</taxon>
        <taxon>Pseudomonadati</taxon>
        <taxon>Pseudomonadota</taxon>
        <taxon>Gammaproteobacteria</taxon>
        <taxon>Chromatiales</taxon>
        <taxon>Ectothiorhodospiraceae</taxon>
        <taxon>Candidatus Macondimonas</taxon>
    </lineage>
</organism>
<dbReference type="InterPro" id="IPR033136">
    <property type="entry name" value="DNA_ligase_CS"/>
</dbReference>
<dbReference type="RefSeq" id="WP_135282233.1">
    <property type="nucleotide sequence ID" value="NZ_SRIO01000012.1"/>
</dbReference>
<dbReference type="InterPro" id="IPR004150">
    <property type="entry name" value="NAD_DNA_ligase_OB"/>
</dbReference>
<evidence type="ECO:0000256" key="10">
    <source>
        <dbReference type="ARBA" id="ARBA00023027"/>
    </source>
</evidence>
<dbReference type="GO" id="GO:0046872">
    <property type="term" value="F:metal ion binding"/>
    <property type="evidence" value="ECO:0007669"/>
    <property type="project" value="UniProtKB-KW"/>
</dbReference>
<dbReference type="SUPFAM" id="SSF47781">
    <property type="entry name" value="RuvA domain 2-like"/>
    <property type="match status" value="1"/>
</dbReference>
<keyword evidence="6 14" id="KW-0479">Metal-binding</keyword>
<evidence type="ECO:0000256" key="8">
    <source>
        <dbReference type="ARBA" id="ARBA00022833"/>
    </source>
</evidence>
<proteinExistence type="inferred from homology"/>
<comment type="caution">
    <text evidence="17">The sequence shown here is derived from an EMBL/GenBank/DDBJ whole genome shotgun (WGS) entry which is preliminary data.</text>
</comment>
<dbReference type="AlphaFoldDB" id="A0A4Z0F7W8"/>
<dbReference type="SMART" id="SM00532">
    <property type="entry name" value="LIGANc"/>
    <property type="match status" value="1"/>
</dbReference>
<dbReference type="GO" id="GO:0003677">
    <property type="term" value="F:DNA binding"/>
    <property type="evidence" value="ECO:0007669"/>
    <property type="project" value="InterPro"/>
</dbReference>
<dbReference type="EMBL" id="SRIO01000012">
    <property type="protein sequence ID" value="TFZ82124.1"/>
    <property type="molecule type" value="Genomic_DNA"/>
</dbReference>
<feature type="binding site" evidence="14">
    <location>
        <position position="439"/>
    </location>
    <ligand>
        <name>Zn(2+)</name>
        <dbReference type="ChEBI" id="CHEBI:29105"/>
    </ligand>
</feature>
<dbReference type="Pfam" id="PF12826">
    <property type="entry name" value="HHH_2"/>
    <property type="match status" value="1"/>
</dbReference>
<comment type="caution">
    <text evidence="14">Lacks conserved residue(s) required for the propagation of feature annotation.</text>
</comment>
<dbReference type="EC" id="6.5.1.2" evidence="2 14"/>
<dbReference type="OrthoDB" id="9759736at2"/>
<feature type="binding site" evidence="14">
    <location>
        <position position="321"/>
    </location>
    <ligand>
        <name>NAD(+)</name>
        <dbReference type="ChEBI" id="CHEBI:57540"/>
    </ligand>
</feature>
<comment type="cofactor">
    <cofactor evidence="14">
        <name>Mg(2+)</name>
        <dbReference type="ChEBI" id="CHEBI:18420"/>
    </cofactor>
    <cofactor evidence="14">
        <name>Mn(2+)</name>
        <dbReference type="ChEBI" id="CHEBI:29035"/>
    </cofactor>
</comment>
<keyword evidence="4 14" id="KW-0436">Ligase</keyword>
<dbReference type="InterPro" id="IPR041663">
    <property type="entry name" value="DisA/LigA_HHH"/>
</dbReference>
<keyword evidence="14" id="KW-0464">Manganese</keyword>
<dbReference type="PIRSF" id="PIRSF001604">
    <property type="entry name" value="LigA"/>
    <property type="match status" value="1"/>
</dbReference>
<evidence type="ECO:0000259" key="16">
    <source>
        <dbReference type="PROSITE" id="PS50172"/>
    </source>
</evidence>
<accession>A0A4Z0F7W8</accession>
<evidence type="ECO:0000256" key="4">
    <source>
        <dbReference type="ARBA" id="ARBA00022598"/>
    </source>
</evidence>
<feature type="binding site" evidence="14">
    <location>
        <begin position="38"/>
        <end position="42"/>
    </location>
    <ligand>
        <name>NAD(+)</name>
        <dbReference type="ChEBI" id="CHEBI:57540"/>
    </ligand>
</feature>
<feature type="binding site" evidence="14">
    <location>
        <position position="415"/>
    </location>
    <ligand>
        <name>Zn(2+)</name>
        <dbReference type="ChEBI" id="CHEBI:29105"/>
    </ligand>
</feature>
<evidence type="ECO:0000256" key="7">
    <source>
        <dbReference type="ARBA" id="ARBA00022763"/>
    </source>
</evidence>
<dbReference type="InterPro" id="IPR012340">
    <property type="entry name" value="NA-bd_OB-fold"/>
</dbReference>
<dbReference type="PROSITE" id="PS50172">
    <property type="entry name" value="BRCT"/>
    <property type="match status" value="1"/>
</dbReference>
<dbReference type="InterPro" id="IPR013839">
    <property type="entry name" value="DNAligase_adenylation"/>
</dbReference>
<dbReference type="Gene3D" id="6.20.10.30">
    <property type="match status" value="1"/>
</dbReference>
<dbReference type="SUPFAM" id="SSF52113">
    <property type="entry name" value="BRCT domain"/>
    <property type="match status" value="1"/>
</dbReference>
<dbReference type="NCBIfam" id="NF005932">
    <property type="entry name" value="PRK07956.1"/>
    <property type="match status" value="1"/>
</dbReference>
<dbReference type="FunFam" id="3.30.470.30:FF:000001">
    <property type="entry name" value="DNA ligase"/>
    <property type="match status" value="1"/>
</dbReference>
<dbReference type="InterPro" id="IPR001679">
    <property type="entry name" value="DNA_ligase"/>
</dbReference>
<dbReference type="GO" id="GO:0005829">
    <property type="term" value="C:cytosol"/>
    <property type="evidence" value="ECO:0007669"/>
    <property type="project" value="TreeGrafter"/>
</dbReference>
<keyword evidence="5 14" id="KW-0235">DNA replication</keyword>
<dbReference type="Pfam" id="PF00533">
    <property type="entry name" value="BRCT"/>
    <property type="match status" value="1"/>
</dbReference>
<dbReference type="Gene3D" id="1.10.287.610">
    <property type="entry name" value="Helix hairpin bin"/>
    <property type="match status" value="1"/>
</dbReference>
<evidence type="ECO:0000256" key="12">
    <source>
        <dbReference type="ARBA" id="ARBA00034005"/>
    </source>
</evidence>
<feature type="binding site" evidence="14">
    <location>
        <position position="142"/>
    </location>
    <ligand>
        <name>NAD(+)</name>
        <dbReference type="ChEBI" id="CHEBI:57540"/>
    </ligand>
</feature>
<dbReference type="InterPro" id="IPR018239">
    <property type="entry name" value="DNA_ligase_AS"/>
</dbReference>
<keyword evidence="18" id="KW-1185">Reference proteome</keyword>
<dbReference type="InterPro" id="IPR036420">
    <property type="entry name" value="BRCT_dom_sf"/>
</dbReference>
<evidence type="ECO:0000256" key="14">
    <source>
        <dbReference type="HAMAP-Rule" id="MF_01588"/>
    </source>
</evidence>
<feature type="binding site" evidence="14">
    <location>
        <position position="179"/>
    </location>
    <ligand>
        <name>NAD(+)</name>
        <dbReference type="ChEBI" id="CHEBI:57540"/>
    </ligand>
</feature>
<feature type="binding site" evidence="14">
    <location>
        <position position="418"/>
    </location>
    <ligand>
        <name>Zn(2+)</name>
        <dbReference type="ChEBI" id="CHEBI:29105"/>
    </ligand>
</feature>
<feature type="binding site" evidence="14">
    <location>
        <position position="119"/>
    </location>
    <ligand>
        <name>NAD(+)</name>
        <dbReference type="ChEBI" id="CHEBI:57540"/>
    </ligand>
</feature>
<keyword evidence="9 14" id="KW-0460">Magnesium</keyword>
<keyword evidence="11 14" id="KW-0234">DNA repair</keyword>
<name>A0A4Z0F7W8_9GAMM</name>